<dbReference type="AlphaFoldDB" id="A0AAD7UA93"/>
<protein>
    <recommendedName>
        <fullName evidence="1">CAAX prenyl protease 2/Lysostaphin resistance protein A-like domain-containing protein</fullName>
    </recommendedName>
</protein>
<comment type="caution">
    <text evidence="2">The sequence shown here is derived from an EMBL/GenBank/DDBJ whole genome shotgun (WGS) entry which is preliminary data.</text>
</comment>
<evidence type="ECO:0000259" key="1">
    <source>
        <dbReference type="Pfam" id="PF02517"/>
    </source>
</evidence>
<dbReference type="Proteomes" id="UP001230188">
    <property type="component" value="Unassembled WGS sequence"/>
</dbReference>
<keyword evidence="3" id="KW-1185">Reference proteome</keyword>
<dbReference type="InterPro" id="IPR003675">
    <property type="entry name" value="Rce1/LyrA-like_dom"/>
</dbReference>
<dbReference type="Pfam" id="PF02517">
    <property type="entry name" value="Rce1-like"/>
    <property type="match status" value="1"/>
</dbReference>
<feature type="domain" description="CAAX prenyl protease 2/Lysostaphin resistance protein A-like" evidence="1">
    <location>
        <begin position="133"/>
        <end position="232"/>
    </location>
</feature>
<reference evidence="2" key="1">
    <citation type="submission" date="2023-01" db="EMBL/GenBank/DDBJ databases">
        <title>Metagenome sequencing of chrysophaentin producing Chrysophaeum taylorii.</title>
        <authorList>
            <person name="Davison J."/>
            <person name="Bewley C."/>
        </authorList>
    </citation>
    <scope>NUCLEOTIDE SEQUENCE</scope>
    <source>
        <strain evidence="2">NIES-1699</strain>
    </source>
</reference>
<organism evidence="2 3">
    <name type="scientific">Chrysophaeum taylorii</name>
    <dbReference type="NCBI Taxonomy" id="2483200"/>
    <lineage>
        <taxon>Eukaryota</taxon>
        <taxon>Sar</taxon>
        <taxon>Stramenopiles</taxon>
        <taxon>Ochrophyta</taxon>
        <taxon>Pelagophyceae</taxon>
        <taxon>Pelagomonadales</taxon>
        <taxon>Pelagomonadaceae</taxon>
        <taxon>Chrysophaeum</taxon>
    </lineage>
</organism>
<gene>
    <name evidence="2" type="ORF">CTAYLR_003935</name>
</gene>
<proteinExistence type="predicted"/>
<dbReference type="GO" id="GO:0004175">
    <property type="term" value="F:endopeptidase activity"/>
    <property type="evidence" value="ECO:0007669"/>
    <property type="project" value="UniProtKB-ARBA"/>
</dbReference>
<name>A0AAD7UA93_9STRA</name>
<sequence length="246" mass="26601">MLVALLLLRSCHSLTKPDYFDRLERAWRVDATEGAERARYAARALRAEATVEPVRYAQWTKSLRLDLATTLVAGVGACSTIFNDVGSLSWDVGVATGAADFVLGGVLRSRAMQAEARAWTDIVVGDDARGETALFFLALFCVGPTFAEELLFRGPLLAVSLSGISASAWVALSSAVFGTAHYYDNAHCERTGFHNRLRFLYAAKSGALYGSLAVVSQSLWSSIVAHAVHNLLVCISVRRPLLMGES</sequence>
<dbReference type="GO" id="GO:0080120">
    <property type="term" value="P:CAAX-box protein maturation"/>
    <property type="evidence" value="ECO:0007669"/>
    <property type="project" value="UniProtKB-ARBA"/>
</dbReference>
<evidence type="ECO:0000313" key="3">
    <source>
        <dbReference type="Proteomes" id="UP001230188"/>
    </source>
</evidence>
<evidence type="ECO:0000313" key="2">
    <source>
        <dbReference type="EMBL" id="KAJ8600744.1"/>
    </source>
</evidence>
<accession>A0AAD7UA93</accession>
<dbReference type="EMBL" id="JAQMWT010000480">
    <property type="protein sequence ID" value="KAJ8600744.1"/>
    <property type="molecule type" value="Genomic_DNA"/>
</dbReference>